<feature type="region of interest" description="Disordered" evidence="2">
    <location>
        <begin position="469"/>
        <end position="489"/>
    </location>
</feature>
<dbReference type="PROSITE" id="PS00778">
    <property type="entry name" value="HIS_ACID_PHOSPHAT_2"/>
    <property type="match status" value="1"/>
</dbReference>
<evidence type="ECO:0000313" key="4">
    <source>
        <dbReference type="EMBL" id="WWC85773.1"/>
    </source>
</evidence>
<keyword evidence="5" id="KW-1185">Reference proteome</keyword>
<dbReference type="InterPro" id="IPR000560">
    <property type="entry name" value="His_Pase_clade-2"/>
</dbReference>
<dbReference type="Gene3D" id="3.40.50.1240">
    <property type="entry name" value="Phosphoglycerate mutase-like"/>
    <property type="match status" value="1"/>
</dbReference>
<dbReference type="Pfam" id="PF00328">
    <property type="entry name" value="His_Phos_2"/>
    <property type="match status" value="1"/>
</dbReference>
<name>A0AAX4JLH6_9TREE</name>
<dbReference type="RefSeq" id="XP_066072536.1">
    <property type="nucleotide sequence ID" value="XM_066216439.1"/>
</dbReference>
<dbReference type="CDD" id="cd07061">
    <property type="entry name" value="HP_HAP_like"/>
    <property type="match status" value="1"/>
</dbReference>
<dbReference type="PANTHER" id="PTHR20963">
    <property type="entry name" value="MULTIPLE INOSITOL POLYPHOSPHATE PHOSPHATASE-RELATED"/>
    <property type="match status" value="1"/>
</dbReference>
<evidence type="ECO:0008006" key="6">
    <source>
        <dbReference type="Google" id="ProtNLM"/>
    </source>
</evidence>
<feature type="transmembrane region" description="Helical" evidence="3">
    <location>
        <begin position="42"/>
        <end position="62"/>
    </location>
</feature>
<dbReference type="GO" id="GO:0003993">
    <property type="term" value="F:acid phosphatase activity"/>
    <property type="evidence" value="ECO:0007669"/>
    <property type="project" value="TreeGrafter"/>
</dbReference>
<sequence length="553" mass="62131">MYAPSGTGRTTDRTPLLKPIIASVQHSSSPSKRRRKDQKPPIPIFSIIFTLVLLGSVGFLAWDVSSYGHCYAQPLCRALQGHRGLEQTWWRNQGPYAPFQSLGSGGGDKGLPKGCEISQVTILHRHAARYPTEGAGKCVLSALNKIENRQVRMPRRNPEFAFLAKTDLKLKDWKFDGLMDQGRKQSWLSGRQIKSIYKRFLSKSEGIFTRSSGGGRVVETSGYWLEGFNGGRFSLKDKSKLPKVDVVILEGEEYNNTLSVHSCPAFQNLSPKPSELMFVDLSPLLEPTLNRLNTVLKPQPALEMDDLVCLADMCGYDSQSKGTDWNNWSKWCGIFSKEEWEIFGHAKDLKRWYDLGETSRYGPTMGAGYVNELLARLTDYNVTDHTTTNYTLDSNENTFPQGGKLFFVDFGHDNEMLEVISALGLLTQHRPLPTTSVPPKRTYVLSRIVPFGARMAFERVSCKMGNWEPDPEAGDGNGNEFTDKPDRGKDGKRDYIRILINDKIESGNHPSCEFSGLLDFGLCELDAFVESQQFAKEDVDWSICYEKGDEIAK</sequence>
<dbReference type="Proteomes" id="UP001355207">
    <property type="component" value="Chromosome 1"/>
</dbReference>
<protein>
    <recommendedName>
        <fullName evidence="6">Phytase</fullName>
    </recommendedName>
</protein>
<keyword evidence="1" id="KW-0378">Hydrolase</keyword>
<dbReference type="EMBL" id="CP144098">
    <property type="protein sequence ID" value="WWC85773.1"/>
    <property type="molecule type" value="Genomic_DNA"/>
</dbReference>
<dbReference type="AlphaFoldDB" id="A0AAX4JLH6"/>
<dbReference type="GeneID" id="91091311"/>
<evidence type="ECO:0000256" key="1">
    <source>
        <dbReference type="ARBA" id="ARBA00022801"/>
    </source>
</evidence>
<evidence type="ECO:0000313" key="5">
    <source>
        <dbReference type="Proteomes" id="UP001355207"/>
    </source>
</evidence>
<keyword evidence="3" id="KW-0812">Transmembrane</keyword>
<reference evidence="4 5" key="1">
    <citation type="submission" date="2024-01" db="EMBL/GenBank/DDBJ databases">
        <title>Comparative genomics of Cryptococcus and Kwoniella reveals pathogenesis evolution and contrasting modes of karyotype evolution via chromosome fusion or intercentromeric recombination.</title>
        <authorList>
            <person name="Coelho M.A."/>
            <person name="David-Palma M."/>
            <person name="Shea T."/>
            <person name="Bowers K."/>
            <person name="McGinley-Smith S."/>
            <person name="Mohammad A.W."/>
            <person name="Gnirke A."/>
            <person name="Yurkov A.M."/>
            <person name="Nowrousian M."/>
            <person name="Sun S."/>
            <person name="Cuomo C.A."/>
            <person name="Heitman J."/>
        </authorList>
    </citation>
    <scope>NUCLEOTIDE SEQUENCE [LARGE SCALE GENOMIC DNA]</scope>
    <source>
        <strain evidence="4 5">CBS 6074</strain>
    </source>
</reference>
<dbReference type="InterPro" id="IPR033379">
    <property type="entry name" value="Acid_Pase_AS"/>
</dbReference>
<evidence type="ECO:0000256" key="2">
    <source>
        <dbReference type="SAM" id="MobiDB-lite"/>
    </source>
</evidence>
<gene>
    <name evidence="4" type="ORF">L201_000639</name>
</gene>
<keyword evidence="3" id="KW-0472">Membrane</keyword>
<organism evidence="4 5">
    <name type="scientific">Kwoniella dendrophila CBS 6074</name>
    <dbReference type="NCBI Taxonomy" id="1295534"/>
    <lineage>
        <taxon>Eukaryota</taxon>
        <taxon>Fungi</taxon>
        <taxon>Dikarya</taxon>
        <taxon>Basidiomycota</taxon>
        <taxon>Agaricomycotina</taxon>
        <taxon>Tremellomycetes</taxon>
        <taxon>Tremellales</taxon>
        <taxon>Cryptococcaceae</taxon>
        <taxon>Kwoniella</taxon>
    </lineage>
</organism>
<accession>A0AAX4JLH6</accession>
<evidence type="ECO:0000256" key="3">
    <source>
        <dbReference type="SAM" id="Phobius"/>
    </source>
</evidence>
<dbReference type="SUPFAM" id="SSF53254">
    <property type="entry name" value="Phosphoglycerate mutase-like"/>
    <property type="match status" value="1"/>
</dbReference>
<dbReference type="InterPro" id="IPR029033">
    <property type="entry name" value="His_PPase_superfam"/>
</dbReference>
<keyword evidence="3" id="KW-1133">Transmembrane helix</keyword>
<proteinExistence type="predicted"/>
<dbReference type="PANTHER" id="PTHR20963:SF24">
    <property type="entry name" value="3-PHYTASE B"/>
    <property type="match status" value="1"/>
</dbReference>